<proteinExistence type="predicted"/>
<dbReference type="InterPro" id="IPR029787">
    <property type="entry name" value="Nucleotide_cyclase"/>
</dbReference>
<evidence type="ECO:0000256" key="1">
    <source>
        <dbReference type="SAM" id="MobiDB-lite"/>
    </source>
</evidence>
<dbReference type="InterPro" id="IPR052163">
    <property type="entry name" value="DGC-Regulatory_Protein"/>
</dbReference>
<keyword evidence="2" id="KW-1133">Transmembrane helix</keyword>
<evidence type="ECO:0000313" key="5">
    <source>
        <dbReference type="Proteomes" id="UP000605148"/>
    </source>
</evidence>
<dbReference type="InterPro" id="IPR007892">
    <property type="entry name" value="CHASE4"/>
</dbReference>
<gene>
    <name evidence="4" type="ORF">GCM10011316_13040</name>
</gene>
<dbReference type="SMART" id="SM00267">
    <property type="entry name" value="GGDEF"/>
    <property type="match status" value="1"/>
</dbReference>
<organism evidence="4 5">
    <name type="scientific">Roseibium aquae</name>
    <dbReference type="NCBI Taxonomy" id="1323746"/>
    <lineage>
        <taxon>Bacteria</taxon>
        <taxon>Pseudomonadati</taxon>
        <taxon>Pseudomonadota</taxon>
        <taxon>Alphaproteobacteria</taxon>
        <taxon>Hyphomicrobiales</taxon>
        <taxon>Stappiaceae</taxon>
        <taxon>Roseibium</taxon>
    </lineage>
</organism>
<feature type="domain" description="GGDEF" evidence="3">
    <location>
        <begin position="332"/>
        <end position="466"/>
    </location>
</feature>
<dbReference type="Proteomes" id="UP000605148">
    <property type="component" value="Unassembled WGS sequence"/>
</dbReference>
<dbReference type="AlphaFoldDB" id="A0A916TF33"/>
<keyword evidence="5" id="KW-1185">Reference proteome</keyword>
<dbReference type="NCBIfam" id="TIGR00254">
    <property type="entry name" value="GGDEF"/>
    <property type="match status" value="1"/>
</dbReference>
<name>A0A916TF33_9HYPH</name>
<dbReference type="PROSITE" id="PS50887">
    <property type="entry name" value="GGDEF"/>
    <property type="match status" value="1"/>
</dbReference>
<evidence type="ECO:0000313" key="4">
    <source>
        <dbReference type="EMBL" id="GGB42539.1"/>
    </source>
</evidence>
<dbReference type="Pfam" id="PF05228">
    <property type="entry name" value="CHASE4"/>
    <property type="match status" value="1"/>
</dbReference>
<evidence type="ECO:0000256" key="2">
    <source>
        <dbReference type="SAM" id="Phobius"/>
    </source>
</evidence>
<feature type="region of interest" description="Disordered" evidence="1">
    <location>
        <begin position="463"/>
        <end position="489"/>
    </location>
</feature>
<keyword evidence="2" id="KW-0812">Transmembrane</keyword>
<feature type="transmembrane region" description="Helical" evidence="2">
    <location>
        <begin position="260"/>
        <end position="284"/>
    </location>
</feature>
<dbReference type="PANTHER" id="PTHR46663">
    <property type="entry name" value="DIGUANYLATE CYCLASE DGCT-RELATED"/>
    <property type="match status" value="1"/>
</dbReference>
<keyword evidence="2" id="KW-0472">Membrane</keyword>
<dbReference type="InterPro" id="IPR043128">
    <property type="entry name" value="Rev_trsase/Diguanyl_cyclase"/>
</dbReference>
<comment type="caution">
    <text evidence="4">The sequence shown here is derived from an EMBL/GenBank/DDBJ whole genome shotgun (WGS) entry which is preliminary data.</text>
</comment>
<reference evidence="4" key="2">
    <citation type="submission" date="2020-09" db="EMBL/GenBank/DDBJ databases">
        <authorList>
            <person name="Sun Q."/>
            <person name="Zhou Y."/>
        </authorList>
    </citation>
    <scope>NUCLEOTIDE SEQUENCE</scope>
    <source>
        <strain evidence="4">CGMCC 1.12426</strain>
    </source>
</reference>
<sequence>MSAASLLFVGFVASETSDRQTVQSEKQLLRNVLAHRLDLLSQEQLSLARSDHTVASLVHSFDVQYVRQSVSAQWANYGHNRTVVITGDRIIRAESFDDYTHLTSAPLESGTAIEDLFRQVQTLYMANRVRVPGGFGHRSLQSLDTDDFAVAGYTVLDNRVAMISAVPVMPDGRTTLPDGPAAVIVSAMFLDGGMLRDLNGDLTSDNAVVAELNGALAYEELKFARSMPDLPTTPALEIRGLDGTLLGAFQWQSRTQTSSIWPTVVPVIFVLSVALAILAFGIAWRIGRLNASLQLSEAQNRYLALHDSLSGLANRLQFNRALETALKSGADTPFTILQCDLDKFKAVNDTYGHAAGDEVIKAVAQRFTAAIGEKGLVARLGGDEFAVLIYAKLPRTTLRDLAVLMIRSIKEPIALEGGNTAHIGLSIGIASFPGDGKDPEALMAAADRALYASKEAGRGRAAFASDTATADAGSAEPSNTTFGIESDAA</sequence>
<evidence type="ECO:0000259" key="3">
    <source>
        <dbReference type="PROSITE" id="PS50887"/>
    </source>
</evidence>
<dbReference type="Gene3D" id="3.30.70.270">
    <property type="match status" value="1"/>
</dbReference>
<reference evidence="4" key="1">
    <citation type="journal article" date="2014" name="Int. J. Syst. Evol. Microbiol.">
        <title>Complete genome sequence of Corynebacterium casei LMG S-19264T (=DSM 44701T), isolated from a smear-ripened cheese.</title>
        <authorList>
            <consortium name="US DOE Joint Genome Institute (JGI-PGF)"/>
            <person name="Walter F."/>
            <person name="Albersmeier A."/>
            <person name="Kalinowski J."/>
            <person name="Ruckert C."/>
        </authorList>
    </citation>
    <scope>NUCLEOTIDE SEQUENCE</scope>
    <source>
        <strain evidence="4">CGMCC 1.12426</strain>
    </source>
</reference>
<dbReference type="Pfam" id="PF00990">
    <property type="entry name" value="GGDEF"/>
    <property type="match status" value="1"/>
</dbReference>
<dbReference type="EMBL" id="BMFA01000003">
    <property type="protein sequence ID" value="GGB42539.1"/>
    <property type="molecule type" value="Genomic_DNA"/>
</dbReference>
<accession>A0A916TF33</accession>
<dbReference type="SUPFAM" id="SSF55073">
    <property type="entry name" value="Nucleotide cyclase"/>
    <property type="match status" value="1"/>
</dbReference>
<protein>
    <recommendedName>
        <fullName evidence="3">GGDEF domain-containing protein</fullName>
    </recommendedName>
</protein>
<dbReference type="PANTHER" id="PTHR46663:SF2">
    <property type="entry name" value="GGDEF DOMAIN-CONTAINING PROTEIN"/>
    <property type="match status" value="1"/>
</dbReference>
<dbReference type="CDD" id="cd01949">
    <property type="entry name" value="GGDEF"/>
    <property type="match status" value="1"/>
</dbReference>
<feature type="compositionally biased region" description="Low complexity" evidence="1">
    <location>
        <begin position="463"/>
        <end position="475"/>
    </location>
</feature>
<dbReference type="InterPro" id="IPR000160">
    <property type="entry name" value="GGDEF_dom"/>
</dbReference>